<dbReference type="Proteomes" id="UP000487882">
    <property type="component" value="Unassembled WGS sequence"/>
</dbReference>
<keyword evidence="7" id="KW-0704">Schiff base</keyword>
<sequence length="222" mass="23706">MQVAQQTKQEQQEQIDYITQLGVVPLITLHSTQEAIPLAEALAEGGLPIAEVTFRSPYALEGMKLIKEYVSKVTLLAGTVLSIDQAKAALDAGCAGLVTPSFNPELVDWAIDNDVLIVPGTATPSDVEQAYDRGLRHVKFFPAEAYGGVATLKSLHGPFADMKFLPTGGISLTNAPLYLALNNVFAIGGSFPVPASAQQDGDWDVIVRNCSKARELVQAIRG</sequence>
<comment type="caution">
    <text evidence="9">The sequence shown here is derived from an EMBL/GenBank/DDBJ whole genome shotgun (WGS) entry which is preliminary data.</text>
</comment>
<evidence type="ECO:0000256" key="6">
    <source>
        <dbReference type="ARBA" id="ARBA00023239"/>
    </source>
</evidence>
<name>A0A7K1J2N0_9BIFI</name>
<keyword evidence="10" id="KW-1185">Reference proteome</keyword>
<comment type="subunit">
    <text evidence="4">Homotrimer.</text>
</comment>
<comment type="pathway">
    <text evidence="2">Carbohydrate acid metabolism; 2-dehydro-3-deoxy-D-gluconate degradation; D-glyceraldehyde 3-phosphate and pyruvate from 2-dehydro-3-deoxy-D-gluconate: step 2/2.</text>
</comment>
<dbReference type="NCBIfam" id="TIGR01182">
    <property type="entry name" value="eda"/>
    <property type="match status" value="1"/>
</dbReference>
<organism evidence="9 10">
    <name type="scientific">Bifidobacterium canis</name>
    <dbReference type="NCBI Taxonomy" id="2610880"/>
    <lineage>
        <taxon>Bacteria</taxon>
        <taxon>Bacillati</taxon>
        <taxon>Actinomycetota</taxon>
        <taxon>Actinomycetes</taxon>
        <taxon>Bifidobacteriales</taxon>
        <taxon>Bifidobacteriaceae</taxon>
        <taxon>Bifidobacterium</taxon>
    </lineage>
</organism>
<dbReference type="InterPro" id="IPR013785">
    <property type="entry name" value="Aldolase_TIM"/>
</dbReference>
<evidence type="ECO:0000256" key="2">
    <source>
        <dbReference type="ARBA" id="ARBA00004736"/>
    </source>
</evidence>
<evidence type="ECO:0000256" key="3">
    <source>
        <dbReference type="ARBA" id="ARBA00006906"/>
    </source>
</evidence>
<evidence type="ECO:0000256" key="5">
    <source>
        <dbReference type="ARBA" id="ARBA00013063"/>
    </source>
</evidence>
<gene>
    <name evidence="9" type="ORF">GSD1FS_0194</name>
</gene>
<dbReference type="EC" id="4.1.2.14" evidence="5"/>
<dbReference type="PROSITE" id="PS00160">
    <property type="entry name" value="ALDOLASE_KDPG_KHG_2"/>
    <property type="match status" value="1"/>
</dbReference>
<comment type="catalytic activity">
    <reaction evidence="1">
        <text>2-dehydro-3-deoxy-6-phospho-D-gluconate = D-glyceraldehyde 3-phosphate + pyruvate</text>
        <dbReference type="Rhea" id="RHEA:17089"/>
        <dbReference type="ChEBI" id="CHEBI:15361"/>
        <dbReference type="ChEBI" id="CHEBI:57569"/>
        <dbReference type="ChEBI" id="CHEBI:59776"/>
        <dbReference type="EC" id="4.1.2.14"/>
    </reaction>
</comment>
<dbReference type="SUPFAM" id="SSF51569">
    <property type="entry name" value="Aldolase"/>
    <property type="match status" value="1"/>
</dbReference>
<evidence type="ECO:0000313" key="10">
    <source>
        <dbReference type="Proteomes" id="UP000487882"/>
    </source>
</evidence>
<dbReference type="PANTHER" id="PTHR30246">
    <property type="entry name" value="2-KETO-3-DEOXY-6-PHOSPHOGLUCONATE ALDOLASE"/>
    <property type="match status" value="1"/>
</dbReference>
<dbReference type="InterPro" id="IPR000887">
    <property type="entry name" value="Aldlse_KDPG_KHG"/>
</dbReference>
<dbReference type="InterPro" id="IPR031337">
    <property type="entry name" value="KDPG/KHG_AS_1"/>
</dbReference>
<dbReference type="GO" id="GO:0008675">
    <property type="term" value="F:2-dehydro-3-deoxy-phosphogluconate aldolase activity"/>
    <property type="evidence" value="ECO:0007669"/>
    <property type="project" value="UniProtKB-EC"/>
</dbReference>
<reference evidence="9 10" key="1">
    <citation type="submission" date="2019-09" db="EMBL/GenBank/DDBJ databases">
        <title>Bifidobacterium canis sp. nov., isolated from the digestive tract of German Shepherd dog puppy.</title>
        <authorList>
            <person name="Bunesova V."/>
        </authorList>
    </citation>
    <scope>NUCLEOTIDE SEQUENCE [LARGE SCALE GENOMIC DNA]</scope>
    <source>
        <strain evidence="9 10">GSD1FS</strain>
    </source>
</reference>
<protein>
    <recommendedName>
        <fullName evidence="5">2-dehydro-3-deoxy-phosphogluconate aldolase</fullName>
        <ecNumber evidence="5">4.1.2.14</ecNumber>
    </recommendedName>
</protein>
<evidence type="ECO:0000256" key="4">
    <source>
        <dbReference type="ARBA" id="ARBA00011233"/>
    </source>
</evidence>
<dbReference type="Gene3D" id="3.20.20.70">
    <property type="entry name" value="Aldolase class I"/>
    <property type="match status" value="1"/>
</dbReference>
<dbReference type="Pfam" id="PF01081">
    <property type="entry name" value="Aldolase"/>
    <property type="match status" value="1"/>
</dbReference>
<accession>A0A7K1J2N0</accession>
<keyword evidence="8" id="KW-0119">Carbohydrate metabolism</keyword>
<dbReference type="RefSeq" id="WP_155587979.1">
    <property type="nucleotide sequence ID" value="NZ_WNLP01000001.1"/>
</dbReference>
<proteinExistence type="inferred from homology"/>
<evidence type="ECO:0000256" key="7">
    <source>
        <dbReference type="ARBA" id="ARBA00023270"/>
    </source>
</evidence>
<dbReference type="AlphaFoldDB" id="A0A7K1J2N0"/>
<dbReference type="EMBL" id="WNLP01000001">
    <property type="protein sequence ID" value="MUH58898.1"/>
    <property type="molecule type" value="Genomic_DNA"/>
</dbReference>
<evidence type="ECO:0000313" key="9">
    <source>
        <dbReference type="EMBL" id="MUH58898.1"/>
    </source>
</evidence>
<evidence type="ECO:0000256" key="8">
    <source>
        <dbReference type="ARBA" id="ARBA00023277"/>
    </source>
</evidence>
<evidence type="ECO:0000256" key="1">
    <source>
        <dbReference type="ARBA" id="ARBA00000654"/>
    </source>
</evidence>
<dbReference type="CDD" id="cd00452">
    <property type="entry name" value="KDPG_aldolase"/>
    <property type="match status" value="1"/>
</dbReference>
<dbReference type="PROSITE" id="PS00159">
    <property type="entry name" value="ALDOLASE_KDPG_KHG_1"/>
    <property type="match status" value="1"/>
</dbReference>
<comment type="similarity">
    <text evidence="3">Belongs to the KHG/KDPG aldolase family.</text>
</comment>
<keyword evidence="6" id="KW-0456">Lyase</keyword>
<dbReference type="PANTHER" id="PTHR30246:SF1">
    <property type="entry name" value="2-DEHYDRO-3-DEOXY-6-PHOSPHOGALACTONATE ALDOLASE-RELATED"/>
    <property type="match status" value="1"/>
</dbReference>
<dbReference type="InterPro" id="IPR031338">
    <property type="entry name" value="KDPG/KHG_AS_2"/>
</dbReference>